<proteinExistence type="predicted"/>
<dbReference type="Pfam" id="PF00903">
    <property type="entry name" value="Glyoxalase"/>
    <property type="match status" value="2"/>
</dbReference>
<organism evidence="3">
    <name type="scientific">Paenibacillus sp. BIHB 4019</name>
    <dbReference type="NCBI Taxonomy" id="1870819"/>
    <lineage>
        <taxon>Bacteria</taxon>
        <taxon>Bacillati</taxon>
        <taxon>Bacillota</taxon>
        <taxon>Bacilli</taxon>
        <taxon>Bacillales</taxon>
        <taxon>Paenibacillaceae</taxon>
        <taxon>Paenibacillus</taxon>
    </lineage>
</organism>
<protein>
    <submittedName>
        <fullName evidence="3">Glyoxalase</fullName>
    </submittedName>
</protein>
<dbReference type="AlphaFoldDB" id="A0A1B2DCN7"/>
<dbReference type="CDD" id="cd16359">
    <property type="entry name" value="VOC_BsCatE_like_C"/>
    <property type="match status" value="1"/>
</dbReference>
<dbReference type="InterPro" id="IPR037523">
    <property type="entry name" value="VOC_core"/>
</dbReference>
<sequence length="286" mass="31019">MTISIHPAAHIGYVKLKVSNMERSLLFYKAVVGFKELSRSGNEVQLTADGKRPLLILQEQQGAVVLPERAAAGLYHFAILLPSREALGLALRNLANHNVAVGQGDHLVSEALYFNDPDNNGIEIYRDRPREQWEKLEGGGYKMATDPVDIKGLLDASEGKAWNGLPEDTVIGHVHLHVSHLSQAQQFYCDTLGFDIIFNMGGSALFISAGGYHHHLGLNTWAGVGVPAAPANAAGLDYYTIVLPDQAAMDEVLARLGQKQIQFRKQADGWMVTDPSGISSLLTIGG</sequence>
<dbReference type="PROSITE" id="PS51819">
    <property type="entry name" value="VOC"/>
    <property type="match status" value="2"/>
</dbReference>
<dbReference type="EMBL" id="CP016808">
    <property type="protein sequence ID" value="ANY65469.1"/>
    <property type="molecule type" value="Genomic_DNA"/>
</dbReference>
<dbReference type="PROSITE" id="PS00934">
    <property type="entry name" value="GLYOXALASE_I_1"/>
    <property type="match status" value="1"/>
</dbReference>
<name>A0A1B2DCN7_9BACL</name>
<dbReference type="SUPFAM" id="SSF54593">
    <property type="entry name" value="Glyoxalase/Bleomycin resistance protein/Dihydroxybiphenyl dioxygenase"/>
    <property type="match status" value="2"/>
</dbReference>
<dbReference type="RefSeq" id="WP_099516868.1">
    <property type="nucleotide sequence ID" value="NZ_CP016808.1"/>
</dbReference>
<dbReference type="CDD" id="cd07255">
    <property type="entry name" value="VOC_BsCatE_like_N"/>
    <property type="match status" value="1"/>
</dbReference>
<reference evidence="3" key="1">
    <citation type="submission" date="2016-08" db="EMBL/GenBank/DDBJ databases">
        <title>Complete Genome Seqeunce of Paenibacillus sp. BIHB 4019 from tea rhizoplane.</title>
        <authorList>
            <person name="Thakur R."/>
            <person name="Swarnkar M.K."/>
            <person name="Gulati A."/>
        </authorList>
    </citation>
    <scope>NUCLEOTIDE SEQUENCE [LARGE SCALE GENOMIC DNA]</scope>
    <source>
        <strain evidence="3">BIHB4019</strain>
    </source>
</reference>
<dbReference type="GO" id="GO:0046872">
    <property type="term" value="F:metal ion binding"/>
    <property type="evidence" value="ECO:0007669"/>
    <property type="project" value="UniProtKB-KW"/>
</dbReference>
<dbReference type="Gene3D" id="3.10.180.10">
    <property type="entry name" value="2,3-Dihydroxybiphenyl 1,2-Dioxygenase, domain 1"/>
    <property type="match status" value="2"/>
</dbReference>
<dbReference type="InterPro" id="IPR004360">
    <property type="entry name" value="Glyas_Fos-R_dOase_dom"/>
</dbReference>
<evidence type="ECO:0000256" key="1">
    <source>
        <dbReference type="ARBA" id="ARBA00022723"/>
    </source>
</evidence>
<dbReference type="GO" id="GO:0004462">
    <property type="term" value="F:lactoylglutathione lyase activity"/>
    <property type="evidence" value="ECO:0007669"/>
    <property type="project" value="InterPro"/>
</dbReference>
<keyword evidence="1" id="KW-0479">Metal-binding</keyword>
<feature type="domain" description="VOC" evidence="2">
    <location>
        <begin position="170"/>
        <end position="286"/>
    </location>
</feature>
<dbReference type="InterPro" id="IPR018146">
    <property type="entry name" value="Glyoxalase_1_CS"/>
</dbReference>
<evidence type="ECO:0000313" key="3">
    <source>
        <dbReference type="EMBL" id="ANY65469.1"/>
    </source>
</evidence>
<evidence type="ECO:0000259" key="2">
    <source>
        <dbReference type="PROSITE" id="PS51819"/>
    </source>
</evidence>
<accession>A0A1B2DCN7</accession>
<feature type="domain" description="VOC" evidence="2">
    <location>
        <begin position="10"/>
        <end position="127"/>
    </location>
</feature>
<dbReference type="PANTHER" id="PTHR43279:SF1">
    <property type="entry name" value="CATECHOL-2,3-DIOXYGENASE"/>
    <property type="match status" value="1"/>
</dbReference>
<dbReference type="InterPro" id="IPR029068">
    <property type="entry name" value="Glyas_Bleomycin-R_OHBP_Dase"/>
</dbReference>
<gene>
    <name evidence="3" type="ORF">BBD42_02560</name>
</gene>
<dbReference type="PANTHER" id="PTHR43279">
    <property type="entry name" value="CATECHOL-2,3-DIOXYGENASE"/>
    <property type="match status" value="1"/>
</dbReference>